<dbReference type="Proteomes" id="UP000823661">
    <property type="component" value="Unassembled WGS sequence"/>
</dbReference>
<proteinExistence type="predicted"/>
<dbReference type="InterPro" id="IPR025049">
    <property type="entry name" value="Mfa-like_1"/>
</dbReference>
<dbReference type="AlphaFoldDB" id="A0A9D9ERB6"/>
<reference evidence="1" key="2">
    <citation type="journal article" date="2021" name="PeerJ">
        <title>Extensive microbial diversity within the chicken gut microbiome revealed by metagenomics and culture.</title>
        <authorList>
            <person name="Gilroy R."/>
            <person name="Ravi A."/>
            <person name="Getino M."/>
            <person name="Pursley I."/>
            <person name="Horton D.L."/>
            <person name="Alikhan N.F."/>
            <person name="Baker D."/>
            <person name="Gharbi K."/>
            <person name="Hall N."/>
            <person name="Watson M."/>
            <person name="Adriaenssens E.M."/>
            <person name="Foster-Nyarko E."/>
            <person name="Jarju S."/>
            <person name="Secka A."/>
            <person name="Antonio M."/>
            <person name="Oren A."/>
            <person name="Chaudhuri R.R."/>
            <person name="La Ragione R."/>
            <person name="Hildebrand F."/>
            <person name="Pallen M.J."/>
        </authorList>
    </citation>
    <scope>NUCLEOTIDE SEQUENCE</scope>
    <source>
        <strain evidence="1">B1-20833</strain>
    </source>
</reference>
<organism evidence="1 2">
    <name type="scientific">Candidatus Cryptobacteroides intestinavium</name>
    <dbReference type="NCBI Taxonomy" id="2840766"/>
    <lineage>
        <taxon>Bacteria</taxon>
        <taxon>Pseudomonadati</taxon>
        <taxon>Bacteroidota</taxon>
        <taxon>Bacteroidia</taxon>
        <taxon>Bacteroidales</taxon>
        <taxon>Candidatus Cryptobacteroides</taxon>
    </lineage>
</organism>
<sequence length="777" mass="85250">MKYIPYITILAVLLSAGCTREELQEELQQSLDIDGICFSGTVETDERTDDPSTRTVYEDQADRISVQWSTGDMIGLFCEVGEGSDNPVLTAANYGYRNRTVGSSRTADFSEYLLPEEVAYWSDESTPHDFYAYYPYKKTSSGSDADPRAVPVELPAVQQWLSSAPIDYFSDIDFMYAEAQDQTRAEVGEDQPVALDFHHLFPVLQVNIRTTEFVKMDALVFRCTEQGEAVSFGEGSTVDLTTRTITAANATNEIRLEGSLSSMIGQYVSYQMLISPGHAGRSFDIIAEVNGNEYKMDQPLVVPEGGLVGGRTYVVTVDGLYIAPEDAEPVTDLSADATANCYYVTAPNTIYRFRADVKGNGAVPDLEGLPYTEEDIAIAPKSALVLWYTRLQTQYGPWSHTDSPIDLSTLVLAPDGYIYFKTPETLNPGNILVAAFEDDVDYGTVDVDPVTRQITSKVLWSWNLVITDGYDPADASSQFTKGDYTFMTRDLGALIDPSDAGTGSGVNYVTLASTTGNVYQWGRKDPFPGLPDYTSAITNVMTGLWFAPGFTPIESLRVGPYEAYGRVTEGNIFANDASLCISAGSLTAEDVLYTGTENPHLWLNKDGQYLPGAKAAWGNPDHSDPIGVKTIYDPCPPGYKVMSKAAWNVLTDNESEEVAEVSPEGRGALIDGRFYIPFTGGEWWHNTNGSPTSYIGSCNGYVGGSYWFDGSYDAAIGRFNAEWNYFSGNQVVIPDITVESRTYSENTARGCAVRCMKIPVGQALPDGQLDNFDKKEW</sequence>
<dbReference type="CDD" id="cd13120">
    <property type="entry name" value="BF2867_like_N"/>
    <property type="match status" value="1"/>
</dbReference>
<dbReference type="EMBL" id="JADIMI010000007">
    <property type="protein sequence ID" value="MBO8451331.1"/>
    <property type="molecule type" value="Genomic_DNA"/>
</dbReference>
<gene>
    <name evidence="1" type="ORF">IAC06_00395</name>
</gene>
<dbReference type="Gene3D" id="2.60.40.2620">
    <property type="entry name" value="Fimbrillin-like"/>
    <property type="match status" value="1"/>
</dbReference>
<protein>
    <submittedName>
        <fullName evidence="1">Fimbrillin family protein</fullName>
    </submittedName>
</protein>
<name>A0A9D9ERB6_9BACT</name>
<dbReference type="PROSITE" id="PS51257">
    <property type="entry name" value="PROKAR_LIPOPROTEIN"/>
    <property type="match status" value="1"/>
</dbReference>
<reference evidence="1" key="1">
    <citation type="submission" date="2020-10" db="EMBL/GenBank/DDBJ databases">
        <authorList>
            <person name="Gilroy R."/>
        </authorList>
    </citation>
    <scope>NUCLEOTIDE SEQUENCE</scope>
    <source>
        <strain evidence="1">B1-20833</strain>
    </source>
</reference>
<evidence type="ECO:0000313" key="1">
    <source>
        <dbReference type="EMBL" id="MBO8451331.1"/>
    </source>
</evidence>
<comment type="caution">
    <text evidence="1">The sequence shown here is derived from an EMBL/GenBank/DDBJ whole genome shotgun (WGS) entry which is preliminary data.</text>
</comment>
<accession>A0A9D9ERB6</accession>
<dbReference type="Pfam" id="PF13149">
    <property type="entry name" value="Mfa_like_1"/>
    <property type="match status" value="1"/>
</dbReference>
<dbReference type="InterPro" id="IPR042278">
    <property type="entry name" value="Mfa-like_1_N"/>
</dbReference>
<evidence type="ECO:0000313" key="2">
    <source>
        <dbReference type="Proteomes" id="UP000823661"/>
    </source>
</evidence>